<organism evidence="2 3">
    <name type="scientific">Kribbella steppae</name>
    <dbReference type="NCBI Taxonomy" id="2512223"/>
    <lineage>
        <taxon>Bacteria</taxon>
        <taxon>Bacillati</taxon>
        <taxon>Actinomycetota</taxon>
        <taxon>Actinomycetes</taxon>
        <taxon>Propionibacteriales</taxon>
        <taxon>Kribbellaceae</taxon>
        <taxon>Kribbella</taxon>
    </lineage>
</organism>
<dbReference type="Pfam" id="PF04717">
    <property type="entry name" value="Phage_base_V"/>
    <property type="match status" value="1"/>
</dbReference>
<protein>
    <recommendedName>
        <fullName evidence="1">Gp5/Type VI secretion system Vgr protein OB-fold domain-containing protein</fullName>
    </recommendedName>
</protein>
<proteinExistence type="predicted"/>
<evidence type="ECO:0000313" key="3">
    <source>
        <dbReference type="Proteomes" id="UP000294508"/>
    </source>
</evidence>
<comment type="caution">
    <text evidence="2">The sequence shown here is derived from an EMBL/GenBank/DDBJ whole genome shotgun (WGS) entry which is preliminary data.</text>
</comment>
<dbReference type="OrthoDB" id="1907165at2"/>
<dbReference type="InterPro" id="IPR037026">
    <property type="entry name" value="Vgr_OB-fold_dom_sf"/>
</dbReference>
<evidence type="ECO:0000313" key="2">
    <source>
        <dbReference type="EMBL" id="TCO17188.1"/>
    </source>
</evidence>
<feature type="domain" description="Gp5/Type VI secretion system Vgr protein OB-fold" evidence="1">
    <location>
        <begin position="25"/>
        <end position="98"/>
    </location>
</feature>
<reference evidence="2 3" key="1">
    <citation type="journal article" date="2015" name="Stand. Genomic Sci.">
        <title>Genomic Encyclopedia of Bacterial and Archaeal Type Strains, Phase III: the genomes of soil and plant-associated and newly described type strains.</title>
        <authorList>
            <person name="Whitman W.B."/>
            <person name="Woyke T."/>
            <person name="Klenk H.P."/>
            <person name="Zhou Y."/>
            <person name="Lilburn T.G."/>
            <person name="Beck B.J."/>
            <person name="De Vos P."/>
            <person name="Vandamme P."/>
            <person name="Eisen J.A."/>
            <person name="Garrity G."/>
            <person name="Hugenholtz P."/>
            <person name="Kyrpides N.C."/>
        </authorList>
    </citation>
    <scope>NUCLEOTIDE SEQUENCE [LARGE SCALE GENOMIC DNA]</scope>
    <source>
        <strain evidence="2 3">VKM Ac-2572</strain>
    </source>
</reference>
<dbReference type="SUPFAM" id="SSF69255">
    <property type="entry name" value="gp5 N-terminal domain-like"/>
    <property type="match status" value="1"/>
</dbReference>
<dbReference type="InterPro" id="IPR006531">
    <property type="entry name" value="Gp5/Vgr_OB"/>
</dbReference>
<dbReference type="Gene3D" id="2.40.50.230">
    <property type="entry name" value="Gp5 N-terminal domain"/>
    <property type="match status" value="1"/>
</dbReference>
<name>A0A4R2GZF6_9ACTN</name>
<gene>
    <name evidence="2" type="ORF">EV652_11816</name>
</gene>
<accession>A0A4R2GZF6</accession>
<evidence type="ECO:0000259" key="1">
    <source>
        <dbReference type="Pfam" id="PF04717"/>
    </source>
</evidence>
<dbReference type="AlphaFoldDB" id="A0A4R2GZF6"/>
<dbReference type="RefSeq" id="WP_132214637.1">
    <property type="nucleotide sequence ID" value="NZ_SLWN01000018.1"/>
</dbReference>
<sequence length="223" mass="22885">MIEEVLDARASEQDELHKKFYGVVVGKVILTTDPLMLGRVKVQVPFIDSADLAAWARVATPMAGLLSGQYMIPDLGDEVLVAFEHGDVNAPYILGCLWNATTPPPLPSPLPQIRAIRTPLGNQVAFREAPPAITITTPDMTQAAPGLPPGITLASNTMITLQCGATRLVLSPAGVTITAPAVTVTSTGAVSTSGTSVSLTGSGAVSLSAGGACSLTGSVVKIN</sequence>
<dbReference type="Proteomes" id="UP000294508">
    <property type="component" value="Unassembled WGS sequence"/>
</dbReference>
<keyword evidence="3" id="KW-1185">Reference proteome</keyword>
<dbReference type="EMBL" id="SLWN01000018">
    <property type="protein sequence ID" value="TCO17188.1"/>
    <property type="molecule type" value="Genomic_DNA"/>
</dbReference>